<dbReference type="PANTHER" id="PTHR22904">
    <property type="entry name" value="TPR REPEAT CONTAINING PROTEIN"/>
    <property type="match status" value="1"/>
</dbReference>
<protein>
    <submittedName>
        <fullName evidence="4">Uncharacterized protein</fullName>
    </submittedName>
</protein>
<dbReference type="Pfam" id="PF13414">
    <property type="entry name" value="TPR_11"/>
    <property type="match status" value="1"/>
</dbReference>
<keyword evidence="2 3" id="KW-0802">TPR repeat</keyword>
<evidence type="ECO:0000256" key="3">
    <source>
        <dbReference type="PROSITE-ProRule" id="PRU00339"/>
    </source>
</evidence>
<dbReference type="InterPro" id="IPR011990">
    <property type="entry name" value="TPR-like_helical_dom_sf"/>
</dbReference>
<dbReference type="SMART" id="SM00028">
    <property type="entry name" value="TPR"/>
    <property type="match status" value="2"/>
</dbReference>
<organism evidence="4 5">
    <name type="scientific">Timema podura</name>
    <name type="common">Walking stick</name>
    <dbReference type="NCBI Taxonomy" id="61482"/>
    <lineage>
        <taxon>Eukaryota</taxon>
        <taxon>Metazoa</taxon>
        <taxon>Ecdysozoa</taxon>
        <taxon>Arthropoda</taxon>
        <taxon>Hexapoda</taxon>
        <taxon>Insecta</taxon>
        <taxon>Pterygota</taxon>
        <taxon>Neoptera</taxon>
        <taxon>Polyneoptera</taxon>
        <taxon>Phasmatodea</taxon>
        <taxon>Timematodea</taxon>
        <taxon>Timematoidea</taxon>
        <taxon>Timematidae</taxon>
        <taxon>Timema</taxon>
    </lineage>
</organism>
<evidence type="ECO:0000313" key="4">
    <source>
        <dbReference type="EMBL" id="CAG2066543.1"/>
    </source>
</evidence>
<dbReference type="EMBL" id="CAJPIN010055611">
    <property type="protein sequence ID" value="CAG2066543.1"/>
    <property type="molecule type" value="Genomic_DNA"/>
</dbReference>
<dbReference type="Gene3D" id="1.25.40.10">
    <property type="entry name" value="Tetratricopeptide repeat domain"/>
    <property type="match status" value="1"/>
</dbReference>
<name>A0ABN7PIN8_TIMPD</name>
<feature type="repeat" description="TPR" evidence="3">
    <location>
        <begin position="4"/>
        <end position="37"/>
    </location>
</feature>
<dbReference type="PROSITE" id="PS50005">
    <property type="entry name" value="TPR"/>
    <property type="match status" value="2"/>
</dbReference>
<evidence type="ECO:0000313" key="5">
    <source>
        <dbReference type="Proteomes" id="UP001153148"/>
    </source>
</evidence>
<evidence type="ECO:0000256" key="1">
    <source>
        <dbReference type="ARBA" id="ARBA00022737"/>
    </source>
</evidence>
<dbReference type="PANTHER" id="PTHR22904:SF523">
    <property type="entry name" value="STRESS-INDUCED-PHOSPHOPROTEIN 1"/>
    <property type="match status" value="1"/>
</dbReference>
<proteinExistence type="predicted"/>
<reference evidence="4" key="1">
    <citation type="submission" date="2021-03" db="EMBL/GenBank/DDBJ databases">
        <authorList>
            <person name="Tran Van P."/>
        </authorList>
    </citation>
    <scope>NUCLEOTIDE SEQUENCE</scope>
</reference>
<dbReference type="InterPro" id="IPR019734">
    <property type="entry name" value="TPR_rpt"/>
</dbReference>
<dbReference type="SUPFAM" id="SSF48452">
    <property type="entry name" value="TPR-like"/>
    <property type="match status" value="1"/>
</dbReference>
<comment type="caution">
    <text evidence="4">The sequence shown here is derived from an EMBL/GenBank/DDBJ whole genome shotgun (WGS) entry which is preliminary data.</text>
</comment>
<keyword evidence="1" id="KW-0677">Repeat</keyword>
<evidence type="ECO:0000256" key="2">
    <source>
        <dbReference type="ARBA" id="ARBA00022803"/>
    </source>
</evidence>
<feature type="repeat" description="TPR" evidence="3">
    <location>
        <begin position="38"/>
        <end position="71"/>
    </location>
</feature>
<sequence length="112" mass="12272">MEKVAALKDKGNSALQAGKFDEAIQNYTAAIALDGSNHVLYSNRSAAYAKAGKYAQALEDAEKTVQLKPDWGKVRNSIRDCYGEKKCCTGQSGDHENEVCEEHASCQEKKQD</sequence>
<dbReference type="Proteomes" id="UP001153148">
    <property type="component" value="Unassembled WGS sequence"/>
</dbReference>
<gene>
    <name evidence="4" type="ORF">TPAB3V08_LOCUS13486</name>
</gene>
<accession>A0ABN7PIN8</accession>
<keyword evidence="5" id="KW-1185">Reference proteome</keyword>